<keyword evidence="2" id="KW-1185">Reference proteome</keyword>
<accession>W6UF42</accession>
<comment type="caution">
    <text evidence="1">The sequence shown here is derived from an EMBL/GenBank/DDBJ whole genome shotgun (WGS) entry which is preliminary data.</text>
</comment>
<dbReference type="EMBL" id="APAU02000043">
    <property type="protein sequence ID" value="EUB59486.1"/>
    <property type="molecule type" value="Genomic_DNA"/>
</dbReference>
<name>W6UF42_ECHGR</name>
<evidence type="ECO:0000313" key="2">
    <source>
        <dbReference type="Proteomes" id="UP000019149"/>
    </source>
</evidence>
<protein>
    <submittedName>
        <fullName evidence="1">Uncharacterized protein</fullName>
    </submittedName>
</protein>
<sequence length="182" mass="19760">MHHHEHGSADCKKVCGEGAATKCQTGCHKPGVGHGTEPCKHDKPADCDKKCHSGEQKPATDSLKLLVKTLMHLLAADVWTESQRMKGSGIYEFNNNRCHRDNSTTSSLSVVLALISVARCSDIIPPYGRFGLLCTFHGSLSTRMHMPVPLGGALVLQCTALPFKNVFLDALHDLLSAPRQSF</sequence>
<dbReference type="RefSeq" id="XP_024350682.1">
    <property type="nucleotide sequence ID" value="XM_024494885.1"/>
</dbReference>
<dbReference type="OrthoDB" id="10349223at2759"/>
<dbReference type="GeneID" id="36341351"/>
<proteinExistence type="predicted"/>
<evidence type="ECO:0000313" key="1">
    <source>
        <dbReference type="EMBL" id="EUB59486.1"/>
    </source>
</evidence>
<dbReference type="KEGG" id="egl:EGR_05636"/>
<organism evidence="1 2">
    <name type="scientific">Echinococcus granulosus</name>
    <name type="common">Hydatid tapeworm</name>
    <dbReference type="NCBI Taxonomy" id="6210"/>
    <lineage>
        <taxon>Eukaryota</taxon>
        <taxon>Metazoa</taxon>
        <taxon>Spiralia</taxon>
        <taxon>Lophotrochozoa</taxon>
        <taxon>Platyhelminthes</taxon>
        <taxon>Cestoda</taxon>
        <taxon>Eucestoda</taxon>
        <taxon>Cyclophyllidea</taxon>
        <taxon>Taeniidae</taxon>
        <taxon>Echinococcus</taxon>
        <taxon>Echinococcus granulosus group</taxon>
    </lineage>
</organism>
<dbReference type="CTD" id="36341351"/>
<dbReference type="AlphaFoldDB" id="W6UF42"/>
<gene>
    <name evidence="1" type="ORF">EGR_05636</name>
</gene>
<reference evidence="1 2" key="1">
    <citation type="journal article" date="2013" name="Nat. Genet.">
        <title>The genome of the hydatid tapeworm Echinococcus granulosus.</title>
        <authorList>
            <person name="Zheng H."/>
            <person name="Zhang W."/>
            <person name="Zhang L."/>
            <person name="Zhang Z."/>
            <person name="Li J."/>
            <person name="Lu G."/>
            <person name="Zhu Y."/>
            <person name="Wang Y."/>
            <person name="Huang Y."/>
            <person name="Liu J."/>
            <person name="Kang H."/>
            <person name="Chen J."/>
            <person name="Wang L."/>
            <person name="Chen A."/>
            <person name="Yu S."/>
            <person name="Gao Z."/>
            <person name="Jin L."/>
            <person name="Gu W."/>
            <person name="Wang Z."/>
            <person name="Zhao L."/>
            <person name="Shi B."/>
            <person name="Wen H."/>
            <person name="Lin R."/>
            <person name="Jones M.K."/>
            <person name="Brejova B."/>
            <person name="Vinar T."/>
            <person name="Zhao G."/>
            <person name="McManus D.P."/>
            <person name="Chen Z."/>
            <person name="Zhou Y."/>
            <person name="Wang S."/>
        </authorList>
    </citation>
    <scope>NUCLEOTIDE SEQUENCE [LARGE SCALE GENOMIC DNA]</scope>
</reference>
<dbReference type="Proteomes" id="UP000019149">
    <property type="component" value="Unassembled WGS sequence"/>
</dbReference>